<dbReference type="GO" id="GO:0005886">
    <property type="term" value="C:plasma membrane"/>
    <property type="evidence" value="ECO:0007669"/>
    <property type="project" value="UniProtKB-SubCell"/>
</dbReference>
<dbReference type="EMBL" id="CP042906">
    <property type="protein sequence ID" value="QEX16754.1"/>
    <property type="molecule type" value="Genomic_DNA"/>
</dbReference>
<keyword evidence="5" id="KW-0029">Amino-acid transport</keyword>
<dbReference type="PANTHER" id="PTHR11795">
    <property type="entry name" value="BRANCHED-CHAIN AMINO ACID TRANSPORT SYSTEM PERMEASE PROTEIN LIVH"/>
    <property type="match status" value="1"/>
</dbReference>
<evidence type="ECO:0000256" key="6">
    <source>
        <dbReference type="ARBA" id="ARBA00022989"/>
    </source>
</evidence>
<dbReference type="OrthoDB" id="9778908at2"/>
<dbReference type="InterPro" id="IPR052157">
    <property type="entry name" value="BCAA_transport_permease"/>
</dbReference>
<dbReference type="KEGG" id="htq:FRZ44_20490"/>
<keyword evidence="3" id="KW-1003">Cell membrane</keyword>
<feature type="transmembrane region" description="Helical" evidence="9">
    <location>
        <begin position="213"/>
        <end position="232"/>
    </location>
</feature>
<evidence type="ECO:0000256" key="9">
    <source>
        <dbReference type="SAM" id="Phobius"/>
    </source>
</evidence>
<evidence type="ECO:0000256" key="7">
    <source>
        <dbReference type="ARBA" id="ARBA00023136"/>
    </source>
</evidence>
<accession>A0A5J6MH53</accession>
<dbReference type="InterPro" id="IPR001851">
    <property type="entry name" value="ABC_transp_permease"/>
</dbReference>
<dbReference type="Pfam" id="PF02653">
    <property type="entry name" value="BPD_transp_2"/>
    <property type="match status" value="1"/>
</dbReference>
<dbReference type="CDD" id="cd06582">
    <property type="entry name" value="TM_PBP1_LivH_like"/>
    <property type="match status" value="1"/>
</dbReference>
<evidence type="ECO:0000256" key="4">
    <source>
        <dbReference type="ARBA" id="ARBA00022692"/>
    </source>
</evidence>
<proteinExistence type="inferred from homology"/>
<gene>
    <name evidence="10" type="ORF">FRZ44_20490</name>
</gene>
<dbReference type="Proteomes" id="UP000326202">
    <property type="component" value="Chromosome"/>
</dbReference>
<dbReference type="GO" id="GO:0022857">
    <property type="term" value="F:transmembrane transporter activity"/>
    <property type="evidence" value="ECO:0007669"/>
    <property type="project" value="InterPro"/>
</dbReference>
<comment type="subcellular location">
    <subcellularLocation>
        <location evidence="1">Cell membrane</location>
        <topology evidence="1">Multi-pass membrane protein</topology>
    </subcellularLocation>
</comment>
<evidence type="ECO:0000256" key="2">
    <source>
        <dbReference type="ARBA" id="ARBA00022448"/>
    </source>
</evidence>
<dbReference type="AlphaFoldDB" id="A0A5J6MH53"/>
<keyword evidence="7 9" id="KW-0472">Membrane</keyword>
<evidence type="ECO:0008006" key="12">
    <source>
        <dbReference type="Google" id="ProtNLM"/>
    </source>
</evidence>
<name>A0A5J6MH53_9PROT</name>
<keyword evidence="11" id="KW-1185">Reference proteome</keyword>
<feature type="transmembrane region" description="Helical" evidence="9">
    <location>
        <begin position="414"/>
        <end position="436"/>
    </location>
</feature>
<evidence type="ECO:0000313" key="11">
    <source>
        <dbReference type="Proteomes" id="UP000326202"/>
    </source>
</evidence>
<sequence>MELGSIRRRGGWAALILAPLLAISLPGNARAEAEGTAATHCQDMVRAFDRSPLSVSIETEDKGLGESTAVRIEWKSEKGTDKDGWIVCYFLPRHSDNDAWQIQQLDTSRYGTMSRYDMQQLYKLEHLEDLIPQETEPTAPPTPQAKALYFLQQGINAISLGCVYALIALGFTLVYGITRAINFAFGEVYMMGAYFILLTNAAVLYVLGQTGTGVLLLIFAFGLAVSAAYGWAMERTVFRPLRNAPSTVPLIAAIGLSFVLKESVRLLQGAKTRYLLVDQLQSWPLVTGHGFDLYLSRGHAMVGGATMVILALLWWVNMRTRFGRRQRACAQDPHMARLLGVDVDRTIAITFMIGGTLAGAAGIFAGAQYGVINFHMGTLMGFKALTAALLGGIGSLTGAVIGGLLIALTETFTAALVGAAWKDIAVFIVLVLVLLLRPGGLMATLRSRTADERV</sequence>
<comment type="similarity">
    <text evidence="8">Belongs to the binding-protein-dependent transport system permease family. LivHM subfamily.</text>
</comment>
<evidence type="ECO:0000256" key="8">
    <source>
        <dbReference type="ARBA" id="ARBA00037998"/>
    </source>
</evidence>
<feature type="transmembrane region" description="Helical" evidence="9">
    <location>
        <begin position="347"/>
        <end position="372"/>
    </location>
</feature>
<evidence type="ECO:0000256" key="3">
    <source>
        <dbReference type="ARBA" id="ARBA00022475"/>
    </source>
</evidence>
<feature type="transmembrane region" description="Helical" evidence="9">
    <location>
        <begin position="188"/>
        <end position="207"/>
    </location>
</feature>
<protein>
    <recommendedName>
        <fullName evidence="12">Branched-chain amino acid ABC transporter permease</fullName>
    </recommendedName>
</protein>
<organism evidence="10 11">
    <name type="scientific">Hypericibacter terrae</name>
    <dbReference type="NCBI Taxonomy" id="2602015"/>
    <lineage>
        <taxon>Bacteria</taxon>
        <taxon>Pseudomonadati</taxon>
        <taxon>Pseudomonadota</taxon>
        <taxon>Alphaproteobacteria</taxon>
        <taxon>Rhodospirillales</taxon>
        <taxon>Dongiaceae</taxon>
        <taxon>Hypericibacter</taxon>
    </lineage>
</organism>
<feature type="transmembrane region" description="Helical" evidence="9">
    <location>
        <begin position="157"/>
        <end position="176"/>
    </location>
</feature>
<reference evidence="10 11" key="1">
    <citation type="submission" date="2019-08" db="EMBL/GenBank/DDBJ databases">
        <title>Hyperibacter terrae gen. nov., sp. nov. and Hyperibacter viscosus sp. nov., two new members in the family Rhodospirillaceae isolated from the rhizosphere of Hypericum perforatum.</title>
        <authorList>
            <person name="Noviana Z."/>
        </authorList>
    </citation>
    <scope>NUCLEOTIDE SEQUENCE [LARGE SCALE GENOMIC DNA]</scope>
    <source>
        <strain evidence="10 11">R5913</strain>
    </source>
</reference>
<feature type="transmembrane region" description="Helical" evidence="9">
    <location>
        <begin position="384"/>
        <end position="408"/>
    </location>
</feature>
<keyword evidence="2" id="KW-0813">Transport</keyword>
<evidence type="ECO:0000313" key="10">
    <source>
        <dbReference type="EMBL" id="QEX16754.1"/>
    </source>
</evidence>
<keyword evidence="6 9" id="KW-1133">Transmembrane helix</keyword>
<dbReference type="PANTHER" id="PTHR11795:SF445">
    <property type="entry name" value="AMINO ACID ABC TRANSPORTER PERMEASE PROTEIN"/>
    <property type="match status" value="1"/>
</dbReference>
<evidence type="ECO:0000256" key="1">
    <source>
        <dbReference type="ARBA" id="ARBA00004651"/>
    </source>
</evidence>
<evidence type="ECO:0000256" key="5">
    <source>
        <dbReference type="ARBA" id="ARBA00022970"/>
    </source>
</evidence>
<dbReference type="GO" id="GO:0006865">
    <property type="term" value="P:amino acid transport"/>
    <property type="evidence" value="ECO:0007669"/>
    <property type="project" value="UniProtKB-KW"/>
</dbReference>
<keyword evidence="4 9" id="KW-0812">Transmembrane</keyword>
<dbReference type="RefSeq" id="WP_151177073.1">
    <property type="nucleotide sequence ID" value="NZ_CP042906.1"/>
</dbReference>
<feature type="transmembrane region" description="Helical" evidence="9">
    <location>
        <begin position="298"/>
        <end position="316"/>
    </location>
</feature>